<sequence length="138" mass="16236">MFSTCNVGLKQGENVSPFLFSIYLNDLEDYLQQNNVSCLQEIDSLCEHTLGVYVRLFVILYADDTVLMSESPEGLQSALDCFQNYCEHWKLTVNTNKTKIVFFEKRKNRRQFHFTIFDEQINREDSYPYLGILFNYNG</sequence>
<gene>
    <name evidence="2" type="ORF">CI610_02799</name>
</gene>
<dbReference type="SUPFAM" id="SSF56672">
    <property type="entry name" value="DNA/RNA polymerases"/>
    <property type="match status" value="1"/>
</dbReference>
<accession>A0A2H9T4X8</accession>
<organism evidence="2">
    <name type="scientific">invertebrate metagenome</name>
    <dbReference type="NCBI Taxonomy" id="1711999"/>
    <lineage>
        <taxon>unclassified sequences</taxon>
        <taxon>metagenomes</taxon>
        <taxon>organismal metagenomes</taxon>
    </lineage>
</organism>
<comment type="caution">
    <text evidence="2">The sequence shown here is derived from an EMBL/GenBank/DDBJ whole genome shotgun (WGS) entry which is preliminary data.</text>
</comment>
<dbReference type="InterPro" id="IPR000477">
    <property type="entry name" value="RT_dom"/>
</dbReference>
<evidence type="ECO:0000313" key="2">
    <source>
        <dbReference type="EMBL" id="PJE78266.1"/>
    </source>
</evidence>
<dbReference type="PANTHER" id="PTHR47027">
    <property type="entry name" value="REVERSE TRANSCRIPTASE DOMAIN-CONTAINING PROTEIN"/>
    <property type="match status" value="1"/>
</dbReference>
<dbReference type="EMBL" id="NSIT01000218">
    <property type="protein sequence ID" value="PJE78266.1"/>
    <property type="molecule type" value="Genomic_DNA"/>
</dbReference>
<dbReference type="InterPro" id="IPR043502">
    <property type="entry name" value="DNA/RNA_pol_sf"/>
</dbReference>
<evidence type="ECO:0000259" key="1">
    <source>
        <dbReference type="PROSITE" id="PS50878"/>
    </source>
</evidence>
<feature type="domain" description="Reverse transcriptase" evidence="1">
    <location>
        <begin position="1"/>
        <end position="134"/>
    </location>
</feature>
<dbReference type="Pfam" id="PF00078">
    <property type="entry name" value="RVT_1"/>
    <property type="match status" value="1"/>
</dbReference>
<dbReference type="PROSITE" id="PS50878">
    <property type="entry name" value="RT_POL"/>
    <property type="match status" value="1"/>
</dbReference>
<dbReference type="PANTHER" id="PTHR47027:SF20">
    <property type="entry name" value="REVERSE TRANSCRIPTASE-LIKE PROTEIN WITH RNA-DIRECTED DNA POLYMERASE DOMAIN"/>
    <property type="match status" value="1"/>
</dbReference>
<proteinExistence type="predicted"/>
<dbReference type="InterPro" id="IPR043128">
    <property type="entry name" value="Rev_trsase/Diguanyl_cyclase"/>
</dbReference>
<dbReference type="AlphaFoldDB" id="A0A2H9T4X8"/>
<reference evidence="2" key="1">
    <citation type="journal article" date="2017" name="Appl. Environ. Microbiol.">
        <title>Molecular characterization of an Endozoicomonas-like organism causing infection in king scallop Pecten maximus L.</title>
        <authorList>
            <person name="Cano I."/>
            <person name="van Aerle R."/>
            <person name="Ross S."/>
            <person name="Verner-Jeffreys D.W."/>
            <person name="Paley R.K."/>
            <person name="Rimmer G."/>
            <person name="Ryder D."/>
            <person name="Hooper P."/>
            <person name="Stone D."/>
            <person name="Feist S.W."/>
        </authorList>
    </citation>
    <scope>NUCLEOTIDE SEQUENCE</scope>
</reference>
<dbReference type="Gene3D" id="3.30.70.270">
    <property type="match status" value="1"/>
</dbReference>
<name>A0A2H9T4X8_9ZZZZ</name>
<protein>
    <recommendedName>
        <fullName evidence="1">Reverse transcriptase domain-containing protein</fullName>
    </recommendedName>
</protein>